<dbReference type="KEGG" id="lab:LA76x_1281"/>
<dbReference type="PATRIC" id="fig|84531.8.peg.1306"/>
<sequence>MSTFTAVDLSRLPPPALVETQDYETILARRIAKFRELYPEFDATTESDPSMIHLQENAYLELMFRQRVNDAAKAGMLAYATGTDLDHIGARDNITRYMLDPGDPSRGIPPTFESDSDFRRRIQLAPEGFSVAGPEGAYIFHTLSADPDVLDASATSPAPGEVLVTVLARRGDGTASPALVNAVERVLTDDRIRPLTDYVKVQSARIVPFEVRATVYTYAGPDSSLVIDESIKRLRRYIEESHRLGRDVPRSGLFSVLHSEGVQRVELHSPALDIVIDRTQATHCTAVDIAVGGVDE</sequence>
<dbReference type="PANTHER" id="PTHR35862">
    <property type="entry name" value="FELS-2 PROPHAGE PROTEIN"/>
    <property type="match status" value="1"/>
</dbReference>
<dbReference type="InterPro" id="IPR014507">
    <property type="entry name" value="Baseplate_assembly_J_pred"/>
</dbReference>
<reference evidence="2 3" key="1">
    <citation type="journal article" date="2015" name="BMC Genomics">
        <title>Comparative genomics and metabolic profiling of the genus Lysobacter.</title>
        <authorList>
            <person name="de Bruijn I."/>
            <person name="Cheng X."/>
            <person name="de Jager V."/>
            <person name="Exposito R.G."/>
            <person name="Watrous J."/>
            <person name="Patel N."/>
            <person name="Postma J."/>
            <person name="Dorrestein P.C."/>
            <person name="Kobayashi D."/>
            <person name="Raaijmakers J.M."/>
        </authorList>
    </citation>
    <scope>NUCLEOTIDE SEQUENCE [LARGE SCALE GENOMIC DNA]</scope>
    <source>
        <strain evidence="2 3">76</strain>
    </source>
</reference>
<gene>
    <name evidence="2" type="ORF">LA76x_1281</name>
</gene>
<dbReference type="InterPro" id="IPR058531">
    <property type="entry name" value="Baseplate_J_M"/>
</dbReference>
<keyword evidence="3" id="KW-1185">Reference proteome</keyword>
<dbReference type="STRING" id="84531.LA76x_1281"/>
<evidence type="ECO:0000313" key="3">
    <source>
        <dbReference type="Proteomes" id="UP000060787"/>
    </source>
</evidence>
<organism evidence="2 3">
    <name type="scientific">Lysobacter antibioticus</name>
    <dbReference type="NCBI Taxonomy" id="84531"/>
    <lineage>
        <taxon>Bacteria</taxon>
        <taxon>Pseudomonadati</taxon>
        <taxon>Pseudomonadota</taxon>
        <taxon>Gammaproteobacteria</taxon>
        <taxon>Lysobacterales</taxon>
        <taxon>Lysobacteraceae</taxon>
        <taxon>Lysobacter</taxon>
    </lineage>
</organism>
<evidence type="ECO:0000259" key="1">
    <source>
        <dbReference type="Pfam" id="PF26078"/>
    </source>
</evidence>
<accession>A0A0S2F7C7</accession>
<dbReference type="EMBL" id="CP011129">
    <property type="protein sequence ID" value="ALN79439.1"/>
    <property type="molecule type" value="Genomic_DNA"/>
</dbReference>
<dbReference type="Pfam" id="PF26078">
    <property type="entry name" value="Baseplate_J_M"/>
    <property type="match status" value="1"/>
</dbReference>
<protein>
    <submittedName>
        <fullName evidence="2">Baseplate J-like family protein</fullName>
    </submittedName>
</protein>
<proteinExistence type="predicted"/>
<feature type="domain" description="Baseplate J-like central" evidence="1">
    <location>
        <begin position="131"/>
        <end position="202"/>
    </location>
</feature>
<dbReference type="PIRSF" id="PIRSF020481">
    <property type="entry name" value="BAP"/>
    <property type="match status" value="1"/>
</dbReference>
<evidence type="ECO:0000313" key="2">
    <source>
        <dbReference type="EMBL" id="ALN79439.1"/>
    </source>
</evidence>
<dbReference type="AlphaFoldDB" id="A0A0S2F7C7"/>
<dbReference type="InterPro" id="IPR052726">
    <property type="entry name" value="Phage_Baseplate_Hub"/>
</dbReference>
<dbReference type="Proteomes" id="UP000060787">
    <property type="component" value="Chromosome"/>
</dbReference>
<name>A0A0S2F7C7_LYSAN</name>
<dbReference type="RefSeq" id="WP_057917022.1">
    <property type="nucleotide sequence ID" value="NZ_CP011129.1"/>
</dbReference>
<dbReference type="PANTHER" id="PTHR35862:SF1">
    <property type="entry name" value="FELS-2 PROPHAGE PROTEIN"/>
    <property type="match status" value="1"/>
</dbReference>